<dbReference type="InterPro" id="IPR032697">
    <property type="entry name" value="SQ_cyclase_N"/>
</dbReference>
<reference evidence="3 4" key="1">
    <citation type="submission" date="2019-02" db="EMBL/GenBank/DDBJ databases">
        <title>Deep-cultivation of Planctomycetes and their phenomic and genomic characterization uncovers novel biology.</title>
        <authorList>
            <person name="Wiegand S."/>
            <person name="Jogler M."/>
            <person name="Boedeker C."/>
            <person name="Pinto D."/>
            <person name="Vollmers J."/>
            <person name="Rivas-Marin E."/>
            <person name="Kohn T."/>
            <person name="Peeters S.H."/>
            <person name="Heuer A."/>
            <person name="Rast P."/>
            <person name="Oberbeckmann S."/>
            <person name="Bunk B."/>
            <person name="Jeske O."/>
            <person name="Meyerdierks A."/>
            <person name="Storesund J.E."/>
            <person name="Kallscheuer N."/>
            <person name="Luecker S."/>
            <person name="Lage O.M."/>
            <person name="Pohl T."/>
            <person name="Merkel B.J."/>
            <person name="Hornburger P."/>
            <person name="Mueller R.-W."/>
            <person name="Bruemmer F."/>
            <person name="Labrenz M."/>
            <person name="Spormann A.M."/>
            <person name="Op den Camp H."/>
            <person name="Overmann J."/>
            <person name="Amann R."/>
            <person name="Jetten M.S.M."/>
            <person name="Mascher T."/>
            <person name="Medema M.H."/>
            <person name="Devos D.P."/>
            <person name="Kaster A.-K."/>
            <person name="Ovreas L."/>
            <person name="Rohde M."/>
            <person name="Galperin M.Y."/>
            <person name="Jogler C."/>
        </authorList>
    </citation>
    <scope>NUCLEOTIDE SEQUENCE [LARGE SCALE GENOMIC DNA]</scope>
    <source>
        <strain evidence="3 4">HG66A1</strain>
    </source>
</reference>
<dbReference type="Proteomes" id="UP000320421">
    <property type="component" value="Chromosome"/>
</dbReference>
<evidence type="ECO:0000256" key="1">
    <source>
        <dbReference type="SAM" id="SignalP"/>
    </source>
</evidence>
<dbReference type="Pfam" id="PF13249">
    <property type="entry name" value="SQHop_cyclase_N"/>
    <property type="match status" value="1"/>
</dbReference>
<dbReference type="RefSeq" id="WP_145184685.1">
    <property type="nucleotide sequence ID" value="NZ_CP036266.1"/>
</dbReference>
<keyword evidence="1" id="KW-0732">Signal</keyword>
<evidence type="ECO:0000259" key="2">
    <source>
        <dbReference type="Pfam" id="PF13249"/>
    </source>
</evidence>
<dbReference type="AlphaFoldDB" id="A0A517PNT2"/>
<proteinExistence type="predicted"/>
<dbReference type="EMBL" id="CP036266">
    <property type="protein sequence ID" value="QDT21029.1"/>
    <property type="molecule type" value="Genomic_DNA"/>
</dbReference>
<feature type="domain" description="Squalene cyclase N-terminal" evidence="2">
    <location>
        <begin position="202"/>
        <end position="273"/>
    </location>
</feature>
<protein>
    <recommendedName>
        <fullName evidence="2">Squalene cyclase N-terminal domain-containing protein</fullName>
    </recommendedName>
</protein>
<feature type="chain" id="PRO_5021972733" description="Squalene cyclase N-terminal domain-containing protein" evidence="1">
    <location>
        <begin position="19"/>
        <end position="316"/>
    </location>
</feature>
<evidence type="ECO:0000313" key="3">
    <source>
        <dbReference type="EMBL" id="QDT21029.1"/>
    </source>
</evidence>
<gene>
    <name evidence="3" type="ORF">HG66A1_28220</name>
</gene>
<keyword evidence="4" id="KW-1185">Reference proteome</keyword>
<dbReference type="SUPFAM" id="SSF48239">
    <property type="entry name" value="Terpenoid cyclases/Protein prenyltransferases"/>
    <property type="match status" value="1"/>
</dbReference>
<organism evidence="3 4">
    <name type="scientific">Gimesia chilikensis</name>
    <dbReference type="NCBI Taxonomy" id="2605989"/>
    <lineage>
        <taxon>Bacteria</taxon>
        <taxon>Pseudomonadati</taxon>
        <taxon>Planctomycetota</taxon>
        <taxon>Planctomycetia</taxon>
        <taxon>Planctomycetales</taxon>
        <taxon>Planctomycetaceae</taxon>
        <taxon>Gimesia</taxon>
    </lineage>
</organism>
<dbReference type="CDD" id="cd00688">
    <property type="entry name" value="ISOPREN_C2_like"/>
    <property type="match status" value="1"/>
</dbReference>
<dbReference type="OrthoDB" id="266928at2"/>
<dbReference type="Gene3D" id="1.50.10.20">
    <property type="match status" value="1"/>
</dbReference>
<feature type="signal peptide" evidence="1">
    <location>
        <begin position="1"/>
        <end position="18"/>
    </location>
</feature>
<evidence type="ECO:0000313" key="4">
    <source>
        <dbReference type="Proteomes" id="UP000320421"/>
    </source>
</evidence>
<accession>A0A517PNT2</accession>
<name>A0A517PNT2_9PLAN</name>
<sequence length="316" mass="35292" precursor="true">MFLFSSLLLALTGAVSDAQPTTAEVRSTVERSIPYIEKQGLWWIEEKKCASCHRVGTMLWSLQNAKQHGFTVSDRLQEWTDWANDKALAKNDKGQIAGTTNKEGVVQQLFAFTPANSDPETRKKLIGLLRVDQRPDGSWKAGGQLPFQKRPKPETDAVSTMWLTLGLLTAADDPQNQKTIQQAQTFIDKSAPGKSTEWYVMKLLLATSQKQDQQRDQMIQQLQSLQHDDGGWGWLTSDPSDALGTGMALYALRKAGVDLEADPVRRAEQFLISTQKKDGSWPVKGTKAKKKDRIEETAVYWGTTWAVLGLLECLPQ</sequence>
<dbReference type="InterPro" id="IPR008930">
    <property type="entry name" value="Terpenoid_cyclase/PrenylTrfase"/>
</dbReference>